<name>A0ACB9MVC1_BAUVA</name>
<dbReference type="Proteomes" id="UP000828941">
    <property type="component" value="Chromosome 8"/>
</dbReference>
<accession>A0ACB9MVC1</accession>
<sequence>MMVPERAQLHIAMTFSQFCHAGNHVFLRIALNLGVSKLVFPVYRNITALLLLAPLAYFSEKKDRPPLTGHFLIQFFLLGLVGITMKEGFYLVGLDRTSPTFASAMQNSVPALTFLMAVLLRFESLQLTRIDGLAKVLGVLASVAGASVITLYKGPIIYSPSLALGDTKGKNWALGCLYLLGHCLCWSGWIVMQASVLKRYKAPLTVAAATCFFGIMQFLIIAASFEKDSQAWQINSNGELCSILYTGLIASGVAAALQIWSIGKGGPVFASIYLPVQTFLVAIIASIVLGEEFFLGGIIGILFIISGLYLVVWGKSEETKSEMEVRVPCDLEKHQEQNCDNSSLTQPFIPTPNH</sequence>
<keyword evidence="2" id="KW-1185">Reference proteome</keyword>
<gene>
    <name evidence="1" type="ORF">L6164_020101</name>
</gene>
<evidence type="ECO:0000313" key="1">
    <source>
        <dbReference type="EMBL" id="KAI4327671.1"/>
    </source>
</evidence>
<dbReference type="EMBL" id="CM039433">
    <property type="protein sequence ID" value="KAI4327671.1"/>
    <property type="molecule type" value="Genomic_DNA"/>
</dbReference>
<protein>
    <submittedName>
        <fullName evidence="1">Uncharacterized protein</fullName>
    </submittedName>
</protein>
<reference evidence="1 2" key="1">
    <citation type="journal article" date="2022" name="DNA Res.">
        <title>Chromosomal-level genome assembly of the orchid tree Bauhinia variegata (Leguminosae; Cercidoideae) supports the allotetraploid origin hypothesis of Bauhinia.</title>
        <authorList>
            <person name="Zhong Y."/>
            <person name="Chen Y."/>
            <person name="Zheng D."/>
            <person name="Pang J."/>
            <person name="Liu Y."/>
            <person name="Luo S."/>
            <person name="Meng S."/>
            <person name="Qian L."/>
            <person name="Wei D."/>
            <person name="Dai S."/>
            <person name="Zhou R."/>
        </authorList>
    </citation>
    <scope>NUCLEOTIDE SEQUENCE [LARGE SCALE GENOMIC DNA]</scope>
    <source>
        <strain evidence="1">BV-YZ2020</strain>
    </source>
</reference>
<comment type="caution">
    <text evidence="1">The sequence shown here is derived from an EMBL/GenBank/DDBJ whole genome shotgun (WGS) entry which is preliminary data.</text>
</comment>
<evidence type="ECO:0000313" key="2">
    <source>
        <dbReference type="Proteomes" id="UP000828941"/>
    </source>
</evidence>
<organism evidence="1 2">
    <name type="scientific">Bauhinia variegata</name>
    <name type="common">Purple orchid tree</name>
    <name type="synonym">Phanera variegata</name>
    <dbReference type="NCBI Taxonomy" id="167791"/>
    <lineage>
        <taxon>Eukaryota</taxon>
        <taxon>Viridiplantae</taxon>
        <taxon>Streptophyta</taxon>
        <taxon>Embryophyta</taxon>
        <taxon>Tracheophyta</taxon>
        <taxon>Spermatophyta</taxon>
        <taxon>Magnoliopsida</taxon>
        <taxon>eudicotyledons</taxon>
        <taxon>Gunneridae</taxon>
        <taxon>Pentapetalae</taxon>
        <taxon>rosids</taxon>
        <taxon>fabids</taxon>
        <taxon>Fabales</taxon>
        <taxon>Fabaceae</taxon>
        <taxon>Cercidoideae</taxon>
        <taxon>Cercideae</taxon>
        <taxon>Bauhiniinae</taxon>
        <taxon>Bauhinia</taxon>
    </lineage>
</organism>
<proteinExistence type="predicted"/>